<reference evidence="6 7" key="1">
    <citation type="submission" date="2022-10" db="EMBL/GenBank/DDBJ databases">
        <title>Host association and intracellularity evolved multiple times independently in the Rickettsiales.</title>
        <authorList>
            <person name="Castelli M."/>
            <person name="Nardi T."/>
            <person name="Gammuto L."/>
            <person name="Bellinzona G."/>
            <person name="Sabaneyeva E."/>
            <person name="Potekhin A."/>
            <person name="Serra V."/>
            <person name="Petroni G."/>
            <person name="Sassera D."/>
        </authorList>
    </citation>
    <scope>NUCLEOTIDE SEQUENCE [LARGE SCALE GENOMIC DNA]</scope>
    <source>
        <strain evidence="6 7">Kr 154-4</strain>
    </source>
</reference>
<sequence>MLGTMTLSVTIAKADDSQPDPVVQLFTVAADITKLISNIVKLKNDPPLQKAVDVIAIISNLMDLSKDSKGIGNAFQYYPAEAQTFFKTLYVKIKDPTQLPGIIAGLKANSTDPDAFGRYFLSLGGVPPEKAAAEMAAIEAFVNTNVKLKNTMDGLFAKLADDLQITPAQAEKALISSVAKQNPAAAEILKISIQYINDTYNKSENPFTMGAVKNFIFDPNGPIAQSLSGSNKATNLASLPYVQKPDTTSVYAEALRNAATDVLRLVDNRIGVLAMNGGNLTEGDGVAAGDGMFDHYGVWVKGMLTQARQKEYGLTQGYKLNQSGVTVGADIGNTHKLGAAFSYTQTTVNGKDGHISKDRVRNYIGTVYGLYNFENNIFISGQGQYGTSKMKKSRDTNDLNHNKAYGKTKGTIFGGKMEAGYDYKTSYNENWHLIPSTGISHNKLNVKGYREQDSADTLTRQIDKRNSYTTSALFGIKTSYIVNMQTYNIVPEAHINISQILKQKNGASVVSIIDAIAPTTTPSAKAAKTTYVFGGSVQILQLKAFDITLGYDHTRSKKFYSNTGYLNLRVNF</sequence>
<dbReference type="Proteomes" id="UP001326613">
    <property type="component" value="Chromosome"/>
</dbReference>
<evidence type="ECO:0000256" key="2">
    <source>
        <dbReference type="ARBA" id="ARBA00022452"/>
    </source>
</evidence>
<gene>
    <name evidence="6" type="ORF">Trichorick_01187</name>
</gene>
<dbReference type="Pfam" id="PF03797">
    <property type="entry name" value="Autotransporter"/>
    <property type="match status" value="1"/>
</dbReference>
<feature type="domain" description="Autotransporter" evidence="5">
    <location>
        <begin position="291"/>
        <end position="572"/>
    </location>
</feature>
<dbReference type="Gene3D" id="2.40.128.130">
    <property type="entry name" value="Autotransporter beta-domain"/>
    <property type="match status" value="1"/>
</dbReference>
<keyword evidence="2" id="KW-0472">Membrane</keyword>
<evidence type="ECO:0000256" key="3">
    <source>
        <dbReference type="ARBA" id="ARBA00022692"/>
    </source>
</evidence>
<name>A0ABZ0UTB1_9RICK</name>
<comment type="subcellular location">
    <subcellularLocation>
        <location evidence="1">Cell outer membrane</location>
    </subcellularLocation>
</comment>
<evidence type="ECO:0000256" key="4">
    <source>
        <dbReference type="ARBA" id="ARBA00023237"/>
    </source>
</evidence>
<dbReference type="InterPro" id="IPR036709">
    <property type="entry name" value="Autotransporte_beta_dom_sf"/>
</dbReference>
<evidence type="ECO:0000256" key="1">
    <source>
        <dbReference type="ARBA" id="ARBA00004442"/>
    </source>
</evidence>
<accession>A0ABZ0UTB1</accession>
<dbReference type="PROSITE" id="PS51208">
    <property type="entry name" value="AUTOTRANSPORTER"/>
    <property type="match status" value="1"/>
</dbReference>
<dbReference type="NCBIfam" id="TIGR01414">
    <property type="entry name" value="autotrans_barl"/>
    <property type="match status" value="1"/>
</dbReference>
<dbReference type="SMART" id="SM00869">
    <property type="entry name" value="Autotransporter"/>
    <property type="match status" value="1"/>
</dbReference>
<keyword evidence="2" id="KW-1134">Transmembrane beta strand</keyword>
<dbReference type="EMBL" id="CP112932">
    <property type="protein sequence ID" value="WPY01278.1"/>
    <property type="molecule type" value="Genomic_DNA"/>
</dbReference>
<keyword evidence="3" id="KW-0812">Transmembrane</keyword>
<dbReference type="InterPro" id="IPR006315">
    <property type="entry name" value="OM_autotransptr_brl_dom"/>
</dbReference>
<dbReference type="SUPFAM" id="SSF103515">
    <property type="entry name" value="Autotransporter"/>
    <property type="match status" value="1"/>
</dbReference>
<organism evidence="6 7">
    <name type="scientific">Candidatus Trichorickettsia mobilis</name>
    <dbReference type="NCBI Taxonomy" id="1346319"/>
    <lineage>
        <taxon>Bacteria</taxon>
        <taxon>Pseudomonadati</taxon>
        <taxon>Pseudomonadota</taxon>
        <taxon>Alphaproteobacteria</taxon>
        <taxon>Rickettsiales</taxon>
        <taxon>Rickettsiaceae</taxon>
        <taxon>Rickettsieae</taxon>
        <taxon>Candidatus Trichorickettsia</taxon>
    </lineage>
</organism>
<protein>
    <submittedName>
        <fullName evidence="6">ROmpB-like autotransporter outer membrane beta-barrel domain-containing protein</fullName>
    </submittedName>
</protein>
<keyword evidence="7" id="KW-1185">Reference proteome</keyword>
<proteinExistence type="predicted"/>
<evidence type="ECO:0000259" key="5">
    <source>
        <dbReference type="PROSITE" id="PS51208"/>
    </source>
</evidence>
<keyword evidence="4" id="KW-0998">Cell outer membrane</keyword>
<evidence type="ECO:0000313" key="6">
    <source>
        <dbReference type="EMBL" id="WPY01278.1"/>
    </source>
</evidence>
<evidence type="ECO:0000313" key="7">
    <source>
        <dbReference type="Proteomes" id="UP001326613"/>
    </source>
</evidence>
<dbReference type="InterPro" id="IPR005546">
    <property type="entry name" value="Autotransporte_beta"/>
</dbReference>